<dbReference type="Gene3D" id="3.90.105.10">
    <property type="entry name" value="Molybdopterin biosynthesis moea protein, domain 2"/>
    <property type="match status" value="1"/>
</dbReference>
<name>A0ABP9X258_9CHLR</name>
<evidence type="ECO:0000256" key="2">
    <source>
        <dbReference type="ARBA" id="ARBA00005046"/>
    </source>
</evidence>
<evidence type="ECO:0000256" key="5">
    <source>
        <dbReference type="ARBA" id="ARBA00023150"/>
    </source>
</evidence>
<protein>
    <recommendedName>
        <fullName evidence="7">Molybdopterin molybdenumtransferase</fullName>
        <ecNumber evidence="7">2.10.1.1</ecNumber>
    </recommendedName>
</protein>
<dbReference type="EMBL" id="BAABRU010000011">
    <property type="protein sequence ID" value="GAA5529507.1"/>
    <property type="molecule type" value="Genomic_DNA"/>
</dbReference>
<comment type="function">
    <text evidence="1 7">Catalyzes the insertion of molybdate into adenylated molybdopterin with the concomitant release of AMP.</text>
</comment>
<keyword evidence="5 7" id="KW-0501">Molybdenum cofactor biosynthesis</keyword>
<dbReference type="Pfam" id="PF00994">
    <property type="entry name" value="MoCF_biosynth"/>
    <property type="match status" value="1"/>
</dbReference>
<dbReference type="InterPro" id="IPR001453">
    <property type="entry name" value="MoaB/Mog_dom"/>
</dbReference>
<dbReference type="Gene3D" id="2.40.340.10">
    <property type="entry name" value="MoeA, C-terminal, domain IV"/>
    <property type="match status" value="1"/>
</dbReference>
<dbReference type="InterPro" id="IPR038987">
    <property type="entry name" value="MoeA-like"/>
</dbReference>
<gene>
    <name evidence="9" type="primary">moeA</name>
    <name evidence="9" type="ORF">Hgul01_03317</name>
</gene>
<dbReference type="InterPro" id="IPR005111">
    <property type="entry name" value="MoeA_C_domain_IV"/>
</dbReference>
<accession>A0ABP9X258</accession>
<dbReference type="EC" id="2.10.1.1" evidence="7"/>
<dbReference type="Gene3D" id="3.40.980.10">
    <property type="entry name" value="MoaB/Mog-like domain"/>
    <property type="match status" value="1"/>
</dbReference>
<dbReference type="NCBIfam" id="TIGR00177">
    <property type="entry name" value="molyb_syn"/>
    <property type="match status" value="1"/>
</dbReference>
<dbReference type="NCBIfam" id="NF045515">
    <property type="entry name" value="Glp_gephyrin"/>
    <property type="match status" value="1"/>
</dbReference>
<dbReference type="Gene3D" id="2.170.190.11">
    <property type="entry name" value="Molybdopterin biosynthesis moea protein, domain 3"/>
    <property type="match status" value="1"/>
</dbReference>
<dbReference type="Pfam" id="PF03453">
    <property type="entry name" value="MoeA_N"/>
    <property type="match status" value="1"/>
</dbReference>
<keyword evidence="7" id="KW-0460">Magnesium</keyword>
<evidence type="ECO:0000313" key="9">
    <source>
        <dbReference type="EMBL" id="GAA5529507.1"/>
    </source>
</evidence>
<keyword evidence="7" id="KW-0808">Transferase</keyword>
<dbReference type="PANTHER" id="PTHR10192">
    <property type="entry name" value="MOLYBDOPTERIN BIOSYNTHESIS PROTEIN"/>
    <property type="match status" value="1"/>
</dbReference>
<dbReference type="PANTHER" id="PTHR10192:SF5">
    <property type="entry name" value="GEPHYRIN"/>
    <property type="match status" value="1"/>
</dbReference>
<keyword evidence="7" id="KW-0479">Metal-binding</keyword>
<dbReference type="Pfam" id="PF03454">
    <property type="entry name" value="MoeA_C"/>
    <property type="match status" value="1"/>
</dbReference>
<proteinExistence type="inferred from homology"/>
<comment type="cofactor">
    <cofactor evidence="7">
        <name>Mg(2+)</name>
        <dbReference type="ChEBI" id="CHEBI:18420"/>
    </cofactor>
</comment>
<evidence type="ECO:0000256" key="4">
    <source>
        <dbReference type="ARBA" id="ARBA00022505"/>
    </source>
</evidence>
<evidence type="ECO:0000256" key="3">
    <source>
        <dbReference type="ARBA" id="ARBA00010763"/>
    </source>
</evidence>
<keyword evidence="4 7" id="KW-0500">Molybdenum</keyword>
<dbReference type="SUPFAM" id="SSF63867">
    <property type="entry name" value="MoeA C-terminal domain-like"/>
    <property type="match status" value="1"/>
</dbReference>
<sequence length="422" mass="44506">MGFATHPWPFFMTLLAVADAQAAILERMTTLASERIDLTTALGRVLAEPMYADRDAPPFANSAMDGYAVLVADLNNASADNPVALQIIERVAAGAVPQHQLRAGSAIRIMTGAQVPANAEAVVPFEETDEGQPNAQTEVVRMFQPTQHGNNIRPAGEDMQAGNLVLAAGQVLNAGSIGVLATIGAAQVPVFRQPRVAIIATGDELVDVGIEPNAGQIRNSNGYANAAQVREAGAIPIMLPIVPDNAAALRATLAQAVAEADVLLTSGGVSVGDYDLVKQILNEVGKLEFWRVRMRPGKPLAFGSIDGKPIFGLPGNPVSAMVCFELFVRPALRKMGGYQQLLRPSVWAKLLDADLESNERRQYLRVIVKSSATGLTAELTGAQGSGLVSSMARANGLLIVPEAGQGINRGELAEVVLFGELH</sequence>
<dbReference type="SUPFAM" id="SSF53218">
    <property type="entry name" value="Molybdenum cofactor biosynthesis proteins"/>
    <property type="match status" value="1"/>
</dbReference>
<evidence type="ECO:0000256" key="6">
    <source>
        <dbReference type="ARBA" id="ARBA00047317"/>
    </source>
</evidence>
<dbReference type="InterPro" id="IPR036135">
    <property type="entry name" value="MoeA_linker/N_sf"/>
</dbReference>
<feature type="domain" description="MoaB/Mog" evidence="8">
    <location>
        <begin position="197"/>
        <end position="334"/>
    </location>
</feature>
<comment type="caution">
    <text evidence="9">The sequence shown here is derived from an EMBL/GenBank/DDBJ whole genome shotgun (WGS) entry which is preliminary data.</text>
</comment>
<dbReference type="InterPro" id="IPR005110">
    <property type="entry name" value="MoeA_linker/N"/>
</dbReference>
<evidence type="ECO:0000313" key="10">
    <source>
        <dbReference type="Proteomes" id="UP001428290"/>
    </source>
</evidence>
<dbReference type="CDD" id="cd00887">
    <property type="entry name" value="MoeA"/>
    <property type="match status" value="1"/>
</dbReference>
<organism evidence="9 10">
    <name type="scientific">Herpetosiphon gulosus</name>
    <dbReference type="NCBI Taxonomy" id="1973496"/>
    <lineage>
        <taxon>Bacteria</taxon>
        <taxon>Bacillati</taxon>
        <taxon>Chloroflexota</taxon>
        <taxon>Chloroflexia</taxon>
        <taxon>Herpetosiphonales</taxon>
        <taxon>Herpetosiphonaceae</taxon>
        <taxon>Herpetosiphon</taxon>
    </lineage>
</organism>
<evidence type="ECO:0000256" key="7">
    <source>
        <dbReference type="RuleBase" id="RU365090"/>
    </source>
</evidence>
<dbReference type="Proteomes" id="UP001428290">
    <property type="component" value="Unassembled WGS sequence"/>
</dbReference>
<dbReference type="SUPFAM" id="SSF63882">
    <property type="entry name" value="MoeA N-terminal region -like"/>
    <property type="match status" value="1"/>
</dbReference>
<dbReference type="SMART" id="SM00852">
    <property type="entry name" value="MoCF_biosynth"/>
    <property type="match status" value="1"/>
</dbReference>
<comment type="similarity">
    <text evidence="3 7">Belongs to the MoeA family.</text>
</comment>
<comment type="pathway">
    <text evidence="2 7">Cofactor biosynthesis; molybdopterin biosynthesis.</text>
</comment>
<dbReference type="InterPro" id="IPR008284">
    <property type="entry name" value="MoCF_biosynth_CS"/>
</dbReference>
<evidence type="ECO:0000256" key="1">
    <source>
        <dbReference type="ARBA" id="ARBA00002901"/>
    </source>
</evidence>
<reference evidence="9 10" key="1">
    <citation type="submission" date="2024-02" db="EMBL/GenBank/DDBJ databases">
        <title>Herpetosiphon gulosus NBRC 112829.</title>
        <authorList>
            <person name="Ichikawa N."/>
            <person name="Katano-Makiyama Y."/>
            <person name="Hidaka K."/>
        </authorList>
    </citation>
    <scope>NUCLEOTIDE SEQUENCE [LARGE SCALE GENOMIC DNA]</scope>
    <source>
        <strain evidence="9 10">NBRC 112829</strain>
    </source>
</reference>
<keyword evidence="10" id="KW-1185">Reference proteome</keyword>
<comment type="catalytic activity">
    <reaction evidence="6">
        <text>adenylyl-molybdopterin + molybdate = Mo-molybdopterin + AMP + H(+)</text>
        <dbReference type="Rhea" id="RHEA:35047"/>
        <dbReference type="ChEBI" id="CHEBI:15378"/>
        <dbReference type="ChEBI" id="CHEBI:36264"/>
        <dbReference type="ChEBI" id="CHEBI:62727"/>
        <dbReference type="ChEBI" id="CHEBI:71302"/>
        <dbReference type="ChEBI" id="CHEBI:456215"/>
        <dbReference type="EC" id="2.10.1.1"/>
    </reaction>
</comment>
<evidence type="ECO:0000259" key="8">
    <source>
        <dbReference type="SMART" id="SM00852"/>
    </source>
</evidence>
<dbReference type="InterPro" id="IPR036688">
    <property type="entry name" value="MoeA_C_domain_IV_sf"/>
</dbReference>
<dbReference type="InterPro" id="IPR036425">
    <property type="entry name" value="MoaB/Mog-like_dom_sf"/>
</dbReference>
<dbReference type="PROSITE" id="PS01079">
    <property type="entry name" value="MOCF_BIOSYNTHESIS_2"/>
    <property type="match status" value="1"/>
</dbReference>